<keyword evidence="3 7" id="KW-1133">Transmembrane helix</keyword>
<comment type="similarity">
    <text evidence="5">Belongs to the SAT4 family.</text>
</comment>
<dbReference type="GeneID" id="92004275"/>
<evidence type="ECO:0000256" key="6">
    <source>
        <dbReference type="SAM" id="MobiDB-lite"/>
    </source>
</evidence>
<evidence type="ECO:0000256" key="2">
    <source>
        <dbReference type="ARBA" id="ARBA00022692"/>
    </source>
</evidence>
<evidence type="ECO:0000256" key="1">
    <source>
        <dbReference type="ARBA" id="ARBA00004141"/>
    </source>
</evidence>
<evidence type="ECO:0000313" key="10">
    <source>
        <dbReference type="Proteomes" id="UP001430584"/>
    </source>
</evidence>
<dbReference type="RefSeq" id="XP_066636983.1">
    <property type="nucleotide sequence ID" value="XM_066771704.1"/>
</dbReference>
<reference evidence="9 10" key="1">
    <citation type="submission" date="2024-02" db="EMBL/GenBank/DDBJ databases">
        <title>De novo assembly and annotation of 12 fungi associated with fruit tree decline syndrome in Ontario, Canada.</title>
        <authorList>
            <person name="Sulman M."/>
            <person name="Ellouze W."/>
            <person name="Ilyukhin E."/>
        </authorList>
    </citation>
    <scope>NUCLEOTIDE SEQUENCE [LARGE SCALE GENOMIC DNA]</scope>
    <source>
        <strain evidence="9 10">FDS-637</strain>
    </source>
</reference>
<feature type="transmembrane region" description="Helical" evidence="7">
    <location>
        <begin position="186"/>
        <end position="206"/>
    </location>
</feature>
<comment type="caution">
    <text evidence="9">The sequence shown here is derived from an EMBL/GenBank/DDBJ whole genome shotgun (WGS) entry which is preliminary data.</text>
</comment>
<dbReference type="InterPro" id="IPR049326">
    <property type="entry name" value="Rhodopsin_dom_fungi"/>
</dbReference>
<comment type="subcellular location">
    <subcellularLocation>
        <location evidence="1">Membrane</location>
        <topology evidence="1">Multi-pass membrane protein</topology>
    </subcellularLocation>
</comment>
<evidence type="ECO:0000256" key="5">
    <source>
        <dbReference type="ARBA" id="ARBA00038359"/>
    </source>
</evidence>
<dbReference type="Proteomes" id="UP001430584">
    <property type="component" value="Unassembled WGS sequence"/>
</dbReference>
<feature type="region of interest" description="Disordered" evidence="6">
    <location>
        <begin position="293"/>
        <end position="323"/>
    </location>
</feature>
<organism evidence="9 10">
    <name type="scientific">Diplodia seriata</name>
    <dbReference type="NCBI Taxonomy" id="420778"/>
    <lineage>
        <taxon>Eukaryota</taxon>
        <taxon>Fungi</taxon>
        <taxon>Dikarya</taxon>
        <taxon>Ascomycota</taxon>
        <taxon>Pezizomycotina</taxon>
        <taxon>Dothideomycetes</taxon>
        <taxon>Dothideomycetes incertae sedis</taxon>
        <taxon>Botryosphaeriales</taxon>
        <taxon>Botryosphaeriaceae</taxon>
        <taxon>Diplodia</taxon>
    </lineage>
</organism>
<evidence type="ECO:0000256" key="4">
    <source>
        <dbReference type="ARBA" id="ARBA00023136"/>
    </source>
</evidence>
<evidence type="ECO:0000256" key="7">
    <source>
        <dbReference type="SAM" id="Phobius"/>
    </source>
</evidence>
<evidence type="ECO:0000256" key="3">
    <source>
        <dbReference type="ARBA" id="ARBA00022989"/>
    </source>
</evidence>
<feature type="domain" description="Rhodopsin" evidence="8">
    <location>
        <begin position="28"/>
        <end position="281"/>
    </location>
</feature>
<keyword evidence="2 7" id="KW-0812">Transmembrane</keyword>
<keyword evidence="10" id="KW-1185">Reference proteome</keyword>
<feature type="transmembrane region" description="Helical" evidence="7">
    <location>
        <begin position="99"/>
        <end position="123"/>
    </location>
</feature>
<name>A0ABR3CTL0_9PEZI</name>
<gene>
    <name evidence="9" type="ORF">SLS55_000190</name>
</gene>
<feature type="transmembrane region" description="Helical" evidence="7">
    <location>
        <begin position="218"/>
        <end position="236"/>
    </location>
</feature>
<sequence length="377" mass="41655">MMELHERAPQFFRILVAMIILATIATALRVYVRIKIVKSFGKDDYLMVAALVSLFTTDHADKHLCFIMFTTCALGGIRYGTGQHMSELTPENSMKALRYWWLCYAAYTSTMMLAKTSIGFFLLRVTIERVYIWIIYAAMTLTGITGVVFCFVTVLQCRPVSFFWTKAVDATTGTCLDIDIIIALTYFYSAVSALCDFTFGLLPVVMLWNLNMSRSTKIAVAPILSMACIASAGVLVRTAYVRDFRDPDFLYSTVDIAIWSDIEEGLAITAGSLACLRPLFRIFRARLLGIGGSSSSGDRGRRQWPRSASSSQQPMSIGRARKGSLGRPWSELLEETRQTVDAEERGVLGVVGKGGGGFEMGEAEVGVKSVSSRGTLR</sequence>
<proteinExistence type="inferred from homology"/>
<evidence type="ECO:0000259" key="8">
    <source>
        <dbReference type="Pfam" id="PF20684"/>
    </source>
</evidence>
<dbReference type="PANTHER" id="PTHR33048:SF96">
    <property type="entry name" value="INTEGRAL MEMBRANE PROTEIN"/>
    <property type="match status" value="1"/>
</dbReference>
<dbReference type="Pfam" id="PF20684">
    <property type="entry name" value="Fung_rhodopsin"/>
    <property type="match status" value="1"/>
</dbReference>
<accession>A0ABR3CTL0</accession>
<protein>
    <recommendedName>
        <fullName evidence="8">Rhodopsin domain-containing protein</fullName>
    </recommendedName>
</protein>
<dbReference type="PANTHER" id="PTHR33048">
    <property type="entry name" value="PTH11-LIKE INTEGRAL MEMBRANE PROTEIN (AFU_ORTHOLOGUE AFUA_5G11245)"/>
    <property type="match status" value="1"/>
</dbReference>
<dbReference type="EMBL" id="JAJVCZ030000001">
    <property type="protein sequence ID" value="KAL0264243.1"/>
    <property type="molecule type" value="Genomic_DNA"/>
</dbReference>
<feature type="compositionally biased region" description="Polar residues" evidence="6">
    <location>
        <begin position="306"/>
        <end position="315"/>
    </location>
</feature>
<feature type="transmembrane region" description="Helical" evidence="7">
    <location>
        <begin position="130"/>
        <end position="155"/>
    </location>
</feature>
<dbReference type="InterPro" id="IPR052337">
    <property type="entry name" value="SAT4-like"/>
</dbReference>
<keyword evidence="4 7" id="KW-0472">Membrane</keyword>
<evidence type="ECO:0000313" key="9">
    <source>
        <dbReference type="EMBL" id="KAL0264243.1"/>
    </source>
</evidence>
<feature type="transmembrane region" description="Helical" evidence="7">
    <location>
        <begin position="12"/>
        <end position="32"/>
    </location>
</feature>